<keyword evidence="2" id="KW-1185">Reference proteome</keyword>
<reference evidence="1 2" key="1">
    <citation type="submission" date="2022-12" db="EMBL/GenBank/DDBJ databases">
        <title>Chromosome-level genome assembly of true bugs.</title>
        <authorList>
            <person name="Ma L."/>
            <person name="Li H."/>
        </authorList>
    </citation>
    <scope>NUCLEOTIDE SEQUENCE [LARGE SCALE GENOMIC DNA]</scope>
    <source>
        <strain evidence="1">Lab_2022b</strain>
    </source>
</reference>
<accession>A0AAW1CMS0</accession>
<organism evidence="1 2">
    <name type="scientific">Rhynocoris fuscipes</name>
    <dbReference type="NCBI Taxonomy" id="488301"/>
    <lineage>
        <taxon>Eukaryota</taxon>
        <taxon>Metazoa</taxon>
        <taxon>Ecdysozoa</taxon>
        <taxon>Arthropoda</taxon>
        <taxon>Hexapoda</taxon>
        <taxon>Insecta</taxon>
        <taxon>Pterygota</taxon>
        <taxon>Neoptera</taxon>
        <taxon>Paraneoptera</taxon>
        <taxon>Hemiptera</taxon>
        <taxon>Heteroptera</taxon>
        <taxon>Panheteroptera</taxon>
        <taxon>Cimicomorpha</taxon>
        <taxon>Reduviidae</taxon>
        <taxon>Harpactorinae</taxon>
        <taxon>Harpactorini</taxon>
        <taxon>Rhynocoris</taxon>
    </lineage>
</organism>
<protein>
    <recommendedName>
        <fullName evidence="3">Transmembrane protein</fullName>
    </recommendedName>
</protein>
<sequence>MYRLYQNFNSIGQCCQQNSSKFQIFYQPYLKNGFSQLKNCLYSFLLFYYRGATSLDAKNTFCVVIRSFLNALSCNFIFSSFLQTLFLHKIFNLIR</sequence>
<name>A0AAW1CMS0_9HEMI</name>
<dbReference type="Proteomes" id="UP001461498">
    <property type="component" value="Unassembled WGS sequence"/>
</dbReference>
<proteinExistence type="predicted"/>
<evidence type="ECO:0000313" key="1">
    <source>
        <dbReference type="EMBL" id="KAK9498824.1"/>
    </source>
</evidence>
<dbReference type="AlphaFoldDB" id="A0AAW1CMS0"/>
<evidence type="ECO:0008006" key="3">
    <source>
        <dbReference type="Google" id="ProtNLM"/>
    </source>
</evidence>
<evidence type="ECO:0000313" key="2">
    <source>
        <dbReference type="Proteomes" id="UP001461498"/>
    </source>
</evidence>
<gene>
    <name evidence="1" type="ORF">O3M35_003381</name>
</gene>
<dbReference type="EMBL" id="JAPXFL010000012">
    <property type="protein sequence ID" value="KAK9498824.1"/>
    <property type="molecule type" value="Genomic_DNA"/>
</dbReference>
<comment type="caution">
    <text evidence="1">The sequence shown here is derived from an EMBL/GenBank/DDBJ whole genome shotgun (WGS) entry which is preliminary data.</text>
</comment>